<gene>
    <name evidence="2" type="ORF">XD73_0267</name>
</gene>
<feature type="transmembrane region" description="Helical" evidence="1">
    <location>
        <begin position="383"/>
        <end position="403"/>
    </location>
</feature>
<sequence>MVLIEASAVLAFFTLVRYFTHEQSQVKRSVKKIFRPFGKIKILAFLIIGFLIVAFLYLVFIQADDYYHDYAYRVATVMALAFIISGLLKSMYEKVPYNTLFLLSLLFVGVCYQCGTYLNDISSNPFTLAWSEGSRYYYASLTVAQKLYGQKIPLSFLHPSRYLVLSIPFLFGESSIFIHRAWQVFLWISTTLLCMITLVKRLKLRNFWWQVILVCAGFLFLQQGPVYYHLLISAILIFIGFNKEKFWQSLIVVCAASMWAGISRINWYPLPGVLAALLYLLEDRKSEESSIWEYSKQPLIYIAVGVISSFLANLVYIPLSGNANVEQFTTSFTADLLWNRLLPGTTYPKGILTGILWLCAPCLIMLSLRLFNKENTDKRVLRTFIILALSVFFFGGLVVSVKIGGGSNLHNMDAFMLLLLTIVYYFEFSHIQIKTSIHTSTFLRELLLLVMLLQPFFWSLAAWSPRANYSAESLQHDLEEINGYVATINSHHPDSHILFINQRQLLTFGYVTDTTLIPEYELLELMEMAISNQDTYLQQFYDQLASHSFDMIIINKQYINFKDRSDAFPEENNAWVRNITIPLMKYYTPIAWLRYTDTEIYIPRPAGELQRLITR</sequence>
<dbReference type="EMBL" id="LGFU01000005">
    <property type="protein sequence ID" value="KUK46863.1"/>
    <property type="molecule type" value="Genomic_DNA"/>
</dbReference>
<keyword evidence="1" id="KW-0812">Transmembrane</keyword>
<feature type="transmembrane region" description="Helical" evidence="1">
    <location>
        <begin position="211"/>
        <end position="240"/>
    </location>
</feature>
<evidence type="ECO:0000256" key="1">
    <source>
        <dbReference type="SAM" id="Phobius"/>
    </source>
</evidence>
<feature type="transmembrane region" description="Helical" evidence="1">
    <location>
        <begin position="6"/>
        <end position="21"/>
    </location>
</feature>
<dbReference type="AlphaFoldDB" id="A0A101FYW0"/>
<feature type="transmembrane region" description="Helical" evidence="1">
    <location>
        <begin position="351"/>
        <end position="371"/>
    </location>
</feature>
<accession>A0A101FYW0</accession>
<feature type="transmembrane region" description="Helical" evidence="1">
    <location>
        <begin position="100"/>
        <end position="118"/>
    </location>
</feature>
<comment type="caution">
    <text evidence="2">The sequence shown here is derived from an EMBL/GenBank/DDBJ whole genome shotgun (WGS) entry which is preliminary data.</text>
</comment>
<feature type="transmembrane region" description="Helical" evidence="1">
    <location>
        <begin position="409"/>
        <end position="426"/>
    </location>
</feature>
<feature type="transmembrane region" description="Helical" evidence="1">
    <location>
        <begin position="446"/>
        <end position="464"/>
    </location>
</feature>
<keyword evidence="1" id="KW-0472">Membrane</keyword>
<proteinExistence type="predicted"/>
<protein>
    <submittedName>
        <fullName evidence="2">Putative membrane protein</fullName>
    </submittedName>
</protein>
<keyword evidence="1" id="KW-1133">Transmembrane helix</keyword>
<reference evidence="2 3" key="1">
    <citation type="journal article" date="2015" name="MBio">
        <title>Genome-Resolved Metagenomic Analysis Reveals Roles for Candidate Phyla and Other Microbial Community Members in Biogeochemical Transformations in Oil Reservoirs.</title>
        <authorList>
            <person name="Hu P."/>
            <person name="Tom L."/>
            <person name="Singh A."/>
            <person name="Thomas B.C."/>
            <person name="Baker B.J."/>
            <person name="Piceno Y.M."/>
            <person name="Andersen G.L."/>
            <person name="Banfield J.F."/>
        </authorList>
    </citation>
    <scope>NUCLEOTIDE SEQUENCE [LARGE SCALE GENOMIC DNA]</scope>
    <source>
        <strain evidence="2">46_16</strain>
    </source>
</reference>
<name>A0A101FYW0_9CHLR</name>
<feature type="transmembrane region" description="Helical" evidence="1">
    <location>
        <begin position="70"/>
        <end position="88"/>
    </location>
</feature>
<dbReference type="Proteomes" id="UP000064249">
    <property type="component" value="Unassembled WGS sequence"/>
</dbReference>
<feature type="transmembrane region" description="Helical" evidence="1">
    <location>
        <begin position="181"/>
        <end position="199"/>
    </location>
</feature>
<feature type="transmembrane region" description="Helical" evidence="1">
    <location>
        <begin position="42"/>
        <end position="64"/>
    </location>
</feature>
<evidence type="ECO:0000313" key="2">
    <source>
        <dbReference type="EMBL" id="KUK46863.1"/>
    </source>
</evidence>
<feature type="transmembrane region" description="Helical" evidence="1">
    <location>
        <begin position="299"/>
        <end position="319"/>
    </location>
</feature>
<evidence type="ECO:0000313" key="3">
    <source>
        <dbReference type="Proteomes" id="UP000064249"/>
    </source>
</evidence>
<feature type="transmembrane region" description="Helical" evidence="1">
    <location>
        <begin position="246"/>
        <end position="279"/>
    </location>
</feature>
<organism evidence="2 3">
    <name type="scientific">Anaerolinea thermophila</name>
    <dbReference type="NCBI Taxonomy" id="167964"/>
    <lineage>
        <taxon>Bacteria</taxon>
        <taxon>Bacillati</taxon>
        <taxon>Chloroflexota</taxon>
        <taxon>Anaerolineae</taxon>
        <taxon>Anaerolineales</taxon>
        <taxon>Anaerolineaceae</taxon>
        <taxon>Anaerolinea</taxon>
    </lineage>
</organism>